<dbReference type="NCBIfam" id="NF007956">
    <property type="entry name" value="PRK10675.1"/>
    <property type="match status" value="1"/>
</dbReference>
<keyword evidence="8 9" id="KW-0413">Isomerase</keyword>
<comment type="pathway">
    <text evidence="3 9">Carbohydrate metabolism; galactose metabolism.</text>
</comment>
<evidence type="ECO:0000256" key="6">
    <source>
        <dbReference type="ARBA" id="ARBA00018569"/>
    </source>
</evidence>
<dbReference type="SUPFAM" id="SSF51735">
    <property type="entry name" value="NAD(P)-binding Rossmann-fold domains"/>
    <property type="match status" value="1"/>
</dbReference>
<accession>A0A5P1R8S8</accession>
<dbReference type="InterPro" id="IPR005886">
    <property type="entry name" value="UDP_G4E"/>
</dbReference>
<comment type="subunit">
    <text evidence="9">Homodimer.</text>
</comment>
<dbReference type="CDD" id="cd05247">
    <property type="entry name" value="UDP_G4E_1_SDR_e"/>
    <property type="match status" value="1"/>
</dbReference>
<feature type="domain" description="NAD(P)-binding" evidence="10">
    <location>
        <begin position="4"/>
        <end position="323"/>
    </location>
</feature>
<dbReference type="UniPathway" id="UPA00214"/>
<dbReference type="EC" id="5.1.3.2" evidence="5 9"/>
<dbReference type="NCBIfam" id="TIGR01179">
    <property type="entry name" value="galE"/>
    <property type="match status" value="1"/>
</dbReference>
<dbReference type="Proteomes" id="UP000324760">
    <property type="component" value="Chromosome"/>
</dbReference>
<dbReference type="Gene3D" id="3.90.25.10">
    <property type="entry name" value="UDP-galactose 4-epimerase, domain 1"/>
    <property type="match status" value="1"/>
</dbReference>
<comment type="similarity">
    <text evidence="4 9">Belongs to the NAD(P)-dependent epimerase/dehydratase family.</text>
</comment>
<dbReference type="GO" id="GO:0003978">
    <property type="term" value="F:UDP-glucose 4-epimerase activity"/>
    <property type="evidence" value="ECO:0007669"/>
    <property type="project" value="UniProtKB-UniRule"/>
</dbReference>
<dbReference type="OrthoDB" id="9803010at2"/>
<dbReference type="PANTHER" id="PTHR43725:SF47">
    <property type="entry name" value="UDP-GLUCOSE 4-EPIMERASE"/>
    <property type="match status" value="1"/>
</dbReference>
<evidence type="ECO:0000313" key="11">
    <source>
        <dbReference type="EMBL" id="QEQ95993.1"/>
    </source>
</evidence>
<dbReference type="InterPro" id="IPR016040">
    <property type="entry name" value="NAD(P)-bd_dom"/>
</dbReference>
<dbReference type="AlphaFoldDB" id="A0A5P1R8S8"/>
<evidence type="ECO:0000256" key="8">
    <source>
        <dbReference type="ARBA" id="ARBA00023235"/>
    </source>
</evidence>
<evidence type="ECO:0000256" key="5">
    <source>
        <dbReference type="ARBA" id="ARBA00013189"/>
    </source>
</evidence>
<reference evidence="11 12" key="1">
    <citation type="journal article" date="2019" name="Biochem. Eng. J.">
        <title>Metabolic engineering of the marine bacteria Neptunomonas concharum for the production of acetoin and meso-2,3-butanediol from acetate.</title>
        <authorList>
            <person name="Li W."/>
            <person name="Pu N."/>
            <person name="Liu C.-X."/>
            <person name="Yuan Q.-P."/>
            <person name="Li Z.-J."/>
        </authorList>
    </citation>
    <scope>NUCLEOTIDE SEQUENCE [LARGE SCALE GENOMIC DNA]</scope>
    <source>
        <strain evidence="11 12">JCM17730</strain>
    </source>
</reference>
<evidence type="ECO:0000256" key="2">
    <source>
        <dbReference type="ARBA" id="ARBA00001911"/>
    </source>
</evidence>
<keyword evidence="12" id="KW-1185">Reference proteome</keyword>
<evidence type="ECO:0000256" key="1">
    <source>
        <dbReference type="ARBA" id="ARBA00000083"/>
    </source>
</evidence>
<evidence type="ECO:0000256" key="4">
    <source>
        <dbReference type="ARBA" id="ARBA00007637"/>
    </source>
</evidence>
<dbReference type="RefSeq" id="WP_138988930.1">
    <property type="nucleotide sequence ID" value="NZ_CP043869.1"/>
</dbReference>
<evidence type="ECO:0000256" key="3">
    <source>
        <dbReference type="ARBA" id="ARBA00004947"/>
    </source>
</evidence>
<comment type="catalytic activity">
    <reaction evidence="1 9">
        <text>UDP-alpha-D-glucose = UDP-alpha-D-galactose</text>
        <dbReference type="Rhea" id="RHEA:22168"/>
        <dbReference type="ChEBI" id="CHEBI:58885"/>
        <dbReference type="ChEBI" id="CHEBI:66914"/>
        <dbReference type="EC" id="5.1.3.2"/>
    </reaction>
</comment>
<keyword evidence="9" id="KW-0119">Carbohydrate metabolism</keyword>
<comment type="cofactor">
    <cofactor evidence="2 9">
        <name>NAD(+)</name>
        <dbReference type="ChEBI" id="CHEBI:57540"/>
    </cofactor>
</comment>
<dbReference type="Gene3D" id="3.40.50.720">
    <property type="entry name" value="NAD(P)-binding Rossmann-like Domain"/>
    <property type="match status" value="1"/>
</dbReference>
<dbReference type="PANTHER" id="PTHR43725">
    <property type="entry name" value="UDP-GLUCOSE 4-EPIMERASE"/>
    <property type="match status" value="1"/>
</dbReference>
<dbReference type="EMBL" id="CP043869">
    <property type="protein sequence ID" value="QEQ95993.1"/>
    <property type="molecule type" value="Genomic_DNA"/>
</dbReference>
<dbReference type="GO" id="GO:0006012">
    <property type="term" value="P:galactose metabolic process"/>
    <property type="evidence" value="ECO:0007669"/>
    <property type="project" value="UniProtKB-UniPathway"/>
</dbReference>
<dbReference type="InterPro" id="IPR036291">
    <property type="entry name" value="NAD(P)-bd_dom_sf"/>
</dbReference>
<evidence type="ECO:0000256" key="7">
    <source>
        <dbReference type="ARBA" id="ARBA00023027"/>
    </source>
</evidence>
<sequence>MAVLVTGGAGYIGSHTVVQLQQAGLDVVVLDNLCNSHPEVFNRIAQISGVRPAFEEGDIRDKAFLKGVFSRHSIDSVIHFAGLKAVGESVAKPLFYYQNNVEGSINLFEAMADAGCKRIVFSSSATVYGDPASVPIREDFPLSATNPYGQSKLMIEHILRDLAVADAEWEVALLRYFNPVGAHESGLIGEDPSGIPNNLMPFVAQVAIGRRDCLSVFGGDYPTVDGTGVRDYIHVVDLAAGHLKALDALQSEHGCKAYNLGTGNGYSVLEVVSAFAKACGRDIPYEIVDRRPGDIAACYADPAYSAQQLGWRAEYDIQRMVTDHWRWQSANPNGYGGT</sequence>
<organism evidence="11 12">
    <name type="scientific">Neptunomonas concharum</name>
    <dbReference type="NCBI Taxonomy" id="1031538"/>
    <lineage>
        <taxon>Bacteria</taxon>
        <taxon>Pseudomonadati</taxon>
        <taxon>Pseudomonadota</taxon>
        <taxon>Gammaproteobacteria</taxon>
        <taxon>Oceanospirillales</taxon>
        <taxon>Oceanospirillaceae</taxon>
        <taxon>Neptunomonas</taxon>
    </lineage>
</organism>
<evidence type="ECO:0000313" key="12">
    <source>
        <dbReference type="Proteomes" id="UP000324760"/>
    </source>
</evidence>
<gene>
    <name evidence="11" type="primary">galE</name>
    <name evidence="11" type="ORF">F0U83_04325</name>
</gene>
<evidence type="ECO:0000259" key="10">
    <source>
        <dbReference type="Pfam" id="PF16363"/>
    </source>
</evidence>
<protein>
    <recommendedName>
        <fullName evidence="6 9">UDP-glucose 4-epimerase</fullName>
        <ecNumber evidence="5 9">5.1.3.2</ecNumber>
    </recommendedName>
</protein>
<proteinExistence type="inferred from homology"/>
<dbReference type="Pfam" id="PF16363">
    <property type="entry name" value="GDP_Man_Dehyd"/>
    <property type="match status" value="1"/>
</dbReference>
<dbReference type="GO" id="GO:0005829">
    <property type="term" value="C:cytosol"/>
    <property type="evidence" value="ECO:0007669"/>
    <property type="project" value="TreeGrafter"/>
</dbReference>
<name>A0A5P1R8S8_9GAMM</name>
<keyword evidence="7 9" id="KW-0520">NAD</keyword>
<evidence type="ECO:0000256" key="9">
    <source>
        <dbReference type="RuleBase" id="RU366046"/>
    </source>
</evidence>
<dbReference type="KEGG" id="ncu:F0U83_04325"/>